<evidence type="ECO:0000313" key="3">
    <source>
        <dbReference type="EMBL" id="TCO42714.1"/>
    </source>
</evidence>
<dbReference type="RefSeq" id="WP_131991915.1">
    <property type="nucleotide sequence ID" value="NZ_JACGXM010000001.1"/>
</dbReference>
<feature type="transmembrane region" description="Helical" evidence="2">
    <location>
        <begin position="6"/>
        <end position="27"/>
    </location>
</feature>
<dbReference type="Proteomes" id="UP000294862">
    <property type="component" value="Unassembled WGS sequence"/>
</dbReference>
<comment type="caution">
    <text evidence="3">The sequence shown here is derived from an EMBL/GenBank/DDBJ whole genome shotgun (WGS) entry which is preliminary data.</text>
</comment>
<organism evidence="3 4">
    <name type="scientific">Dokdonella fugitiva</name>
    <dbReference type="NCBI Taxonomy" id="328517"/>
    <lineage>
        <taxon>Bacteria</taxon>
        <taxon>Pseudomonadati</taxon>
        <taxon>Pseudomonadota</taxon>
        <taxon>Gammaproteobacteria</taxon>
        <taxon>Lysobacterales</taxon>
        <taxon>Rhodanobacteraceae</taxon>
        <taxon>Dokdonella</taxon>
    </lineage>
</organism>
<sequence>MRGFSLIEMIAAFLVFAIAIGVLMSVLTASIRNTRMSSDYTMAALWAQSKLDVVGVGEPVEEGHTSGRFDDVYSWDLDIRQVDPSAVEPPPQQPVAMAGPQAQGRGQPPATVSATQAGNSGAIDMSPFDIYQVDLVVSWGGRAGGQPRTAHFGTLRAVNPDPNRPQGASGGLSMRTGGKR</sequence>
<evidence type="ECO:0000313" key="4">
    <source>
        <dbReference type="Proteomes" id="UP000294862"/>
    </source>
</evidence>
<evidence type="ECO:0000256" key="1">
    <source>
        <dbReference type="SAM" id="MobiDB-lite"/>
    </source>
</evidence>
<protein>
    <submittedName>
        <fullName evidence="3">General secretion pathway protein I</fullName>
    </submittedName>
</protein>
<feature type="region of interest" description="Disordered" evidence="1">
    <location>
        <begin position="84"/>
        <end position="118"/>
    </location>
</feature>
<dbReference type="InterPro" id="IPR012902">
    <property type="entry name" value="N_methyl_site"/>
</dbReference>
<dbReference type="PROSITE" id="PS00409">
    <property type="entry name" value="PROKAR_NTER_METHYL"/>
    <property type="match status" value="1"/>
</dbReference>
<reference evidence="3 4" key="1">
    <citation type="journal article" date="2015" name="Stand. Genomic Sci.">
        <title>Genomic Encyclopedia of Bacterial and Archaeal Type Strains, Phase III: the genomes of soil and plant-associated and newly described type strains.</title>
        <authorList>
            <person name="Whitman W.B."/>
            <person name="Woyke T."/>
            <person name="Klenk H.P."/>
            <person name="Zhou Y."/>
            <person name="Lilburn T.G."/>
            <person name="Beck B.J."/>
            <person name="De Vos P."/>
            <person name="Vandamme P."/>
            <person name="Eisen J.A."/>
            <person name="Garrity G."/>
            <person name="Hugenholtz P."/>
            <person name="Kyrpides N.C."/>
        </authorList>
    </citation>
    <scope>NUCLEOTIDE SEQUENCE [LARGE SCALE GENOMIC DNA]</scope>
    <source>
        <strain evidence="3 4">A3</strain>
    </source>
</reference>
<keyword evidence="2" id="KW-0472">Membrane</keyword>
<gene>
    <name evidence="3" type="ORF">EV148_101120</name>
</gene>
<proteinExistence type="predicted"/>
<dbReference type="EMBL" id="SLWQ01000001">
    <property type="protein sequence ID" value="TCO42714.1"/>
    <property type="molecule type" value="Genomic_DNA"/>
</dbReference>
<feature type="region of interest" description="Disordered" evidence="1">
    <location>
        <begin position="148"/>
        <end position="180"/>
    </location>
</feature>
<name>A0A4R2IDP9_9GAMM</name>
<evidence type="ECO:0000256" key="2">
    <source>
        <dbReference type="SAM" id="Phobius"/>
    </source>
</evidence>
<dbReference type="AlphaFoldDB" id="A0A4R2IDP9"/>
<keyword evidence="2" id="KW-0812">Transmembrane</keyword>
<dbReference type="OrthoDB" id="7864109at2"/>
<keyword evidence="4" id="KW-1185">Reference proteome</keyword>
<accession>A0A4R2IDP9</accession>
<keyword evidence="2" id="KW-1133">Transmembrane helix</keyword>